<evidence type="ECO:0000313" key="2">
    <source>
        <dbReference type="Proteomes" id="UP000230709"/>
    </source>
</evidence>
<proteinExistence type="predicted"/>
<sequence>MERRMNRIGCSLAALLVFGESCFAGCKITHAETDIAGVGLDDEASAERVLGALDQLPVTGDDMPTLLLFNREKSEMATMTQYPGSVRGAFAVIEVRSAVGASRRPGKLLETEHLASERGVRLGVPQQFVIDLLGLCFTQKKTKGGRMTIRYETEDPSHPFLQRVHMPNYFAEYTFRHDRLVAFRYGSDYP</sequence>
<dbReference type="KEGG" id="mtw:CQW49_04345"/>
<dbReference type="Proteomes" id="UP000230709">
    <property type="component" value="Chromosome"/>
</dbReference>
<dbReference type="EMBL" id="CP023737">
    <property type="protein sequence ID" value="ATQ67209.1"/>
    <property type="molecule type" value="Genomic_DNA"/>
</dbReference>
<name>A0A2D2CX08_METT3</name>
<organism evidence="1 2">
    <name type="scientific">Methylosinus trichosporium (strain ATCC 35070 / NCIMB 11131 / UNIQEM 75 / OB3b)</name>
    <dbReference type="NCBI Taxonomy" id="595536"/>
    <lineage>
        <taxon>Bacteria</taxon>
        <taxon>Pseudomonadati</taxon>
        <taxon>Pseudomonadota</taxon>
        <taxon>Alphaproteobacteria</taxon>
        <taxon>Hyphomicrobiales</taxon>
        <taxon>Methylocystaceae</taxon>
        <taxon>Methylosinus</taxon>
    </lineage>
</organism>
<protein>
    <submittedName>
        <fullName evidence="1">Uncharacterized protein</fullName>
    </submittedName>
</protein>
<reference evidence="2" key="1">
    <citation type="submission" date="2017-10" db="EMBL/GenBank/DDBJ databases">
        <title>Completed PacBio SMRT sequence of Methylosinus trichosporium OB3b reveals presence of a third large plasmid.</title>
        <authorList>
            <person name="Charles T.C."/>
            <person name="Lynch M.D.J."/>
            <person name="Heil J.R."/>
            <person name="Cheng J."/>
        </authorList>
    </citation>
    <scope>NUCLEOTIDE SEQUENCE [LARGE SCALE GENOMIC DNA]</scope>
    <source>
        <strain evidence="2">OB3b</strain>
    </source>
</reference>
<evidence type="ECO:0000313" key="1">
    <source>
        <dbReference type="EMBL" id="ATQ67209.1"/>
    </source>
</evidence>
<gene>
    <name evidence="1" type="ORF">CQW49_04345</name>
</gene>
<dbReference type="AlphaFoldDB" id="A0A2D2CX08"/>
<keyword evidence="2" id="KW-1185">Reference proteome</keyword>
<accession>A0A2D2CX08</accession>